<accession>A0A916QVR3</accession>
<dbReference type="EMBL" id="BMKA01000002">
    <property type="protein sequence ID" value="GGA14565.1"/>
    <property type="molecule type" value="Genomic_DNA"/>
</dbReference>
<feature type="domain" description="Histidine phosphotransferase ChpT C-terminal" evidence="1">
    <location>
        <begin position="91"/>
        <end position="204"/>
    </location>
</feature>
<reference evidence="2" key="2">
    <citation type="submission" date="2020-09" db="EMBL/GenBank/DDBJ databases">
        <authorList>
            <person name="Sun Q."/>
            <person name="Zhou Y."/>
        </authorList>
    </citation>
    <scope>NUCLEOTIDE SEQUENCE</scope>
    <source>
        <strain evidence="2">CGMCC 1.15880</strain>
    </source>
</reference>
<comment type="caution">
    <text evidence="2">The sequence shown here is derived from an EMBL/GenBank/DDBJ whole genome shotgun (WGS) entry which is preliminary data.</text>
</comment>
<evidence type="ECO:0000313" key="2">
    <source>
        <dbReference type="EMBL" id="GGA14565.1"/>
    </source>
</evidence>
<dbReference type="Pfam" id="PF10090">
    <property type="entry name" value="HPTransfase"/>
    <property type="match status" value="1"/>
</dbReference>
<dbReference type="Gene3D" id="3.30.565.10">
    <property type="entry name" value="Histidine kinase-like ATPase, C-terminal domain"/>
    <property type="match status" value="1"/>
</dbReference>
<evidence type="ECO:0000313" key="3">
    <source>
        <dbReference type="Proteomes" id="UP000628017"/>
    </source>
</evidence>
<dbReference type="Gene3D" id="1.10.287.130">
    <property type="match status" value="1"/>
</dbReference>
<organism evidence="2 3">
    <name type="scientific">Neptunicoccus cionae</name>
    <dbReference type="NCBI Taxonomy" id="2035344"/>
    <lineage>
        <taxon>Bacteria</taxon>
        <taxon>Pseudomonadati</taxon>
        <taxon>Pseudomonadota</taxon>
        <taxon>Alphaproteobacteria</taxon>
        <taxon>Rhodobacterales</taxon>
        <taxon>Paracoccaceae</taxon>
        <taxon>Neptunicoccus</taxon>
    </lineage>
</organism>
<evidence type="ECO:0000259" key="1">
    <source>
        <dbReference type="Pfam" id="PF10090"/>
    </source>
</evidence>
<dbReference type="InterPro" id="IPR036890">
    <property type="entry name" value="HATPase_C_sf"/>
</dbReference>
<gene>
    <name evidence="2" type="ORF">GCM10011498_13500</name>
</gene>
<reference evidence="2" key="1">
    <citation type="journal article" date="2014" name="Int. J. Syst. Evol. Microbiol.">
        <title>Complete genome sequence of Corynebacterium casei LMG S-19264T (=DSM 44701T), isolated from a smear-ripened cheese.</title>
        <authorList>
            <consortium name="US DOE Joint Genome Institute (JGI-PGF)"/>
            <person name="Walter F."/>
            <person name="Albersmeier A."/>
            <person name="Kalinowski J."/>
            <person name="Ruckert C."/>
        </authorList>
    </citation>
    <scope>NUCLEOTIDE SEQUENCE</scope>
    <source>
        <strain evidence="2">CGMCC 1.15880</strain>
    </source>
</reference>
<dbReference type="InterPro" id="IPR018762">
    <property type="entry name" value="ChpT_C"/>
</dbReference>
<dbReference type="Proteomes" id="UP000628017">
    <property type="component" value="Unassembled WGS sequence"/>
</dbReference>
<protein>
    <recommendedName>
        <fullName evidence="1">Histidine phosphotransferase ChpT C-terminal domain-containing protein</fullName>
    </recommendedName>
</protein>
<keyword evidence="3" id="KW-1185">Reference proteome</keyword>
<dbReference type="AlphaFoldDB" id="A0A916QVR3"/>
<name>A0A916QVR3_9RHOB</name>
<proteinExistence type="predicted"/>
<sequence length="212" mass="23081">MESLLLSLLVMPMYDTSDDITALISARICHDLASPLGAIANGVELLELSGVADIPEAVLLSDSVNCATARMAFIRLAYGFANSQSKMAPSQAQQLLSGNFADRKIAIQWRVSQDMPKPLAKLLFLLVQCCETALPYGGEIQLHQRGEVFDLHTNAKEVRHDPALWGCLAPDAARPTVTSALVHFELARLQSGKLGRDISVRFSDTTLDMTIE</sequence>